<reference evidence="3 4" key="1">
    <citation type="submission" date="2018-08" db="EMBL/GenBank/DDBJ databases">
        <title>Henriciella mobilis sp. nov., isolated from seawater.</title>
        <authorList>
            <person name="Cheng H."/>
            <person name="Wu Y.-H."/>
            <person name="Xu X.-W."/>
            <person name="Guo L.-L."/>
        </authorList>
    </citation>
    <scope>NUCLEOTIDE SEQUENCE [LARGE SCALE GENOMIC DNA]</scope>
    <source>
        <strain evidence="3 4">JN25</strain>
    </source>
</reference>
<dbReference type="InterPro" id="IPR010987">
    <property type="entry name" value="Glutathione-S-Trfase_C-like"/>
</dbReference>
<comment type="caution">
    <text evidence="3">The sequence shown here is derived from an EMBL/GenBank/DDBJ whole genome shotgun (WGS) entry which is preliminary data.</text>
</comment>
<evidence type="ECO:0000259" key="2">
    <source>
        <dbReference type="PROSITE" id="PS50405"/>
    </source>
</evidence>
<keyword evidence="3" id="KW-0808">Transferase</keyword>
<sequence>MAGPQSIILHHYDRSPFSEKVRLALRMKNLGWAGVEIPNIMPKPLLMPLTGGYRKTPVMQIGADIFCDTALILRVLEERFPLPGIELPGHEGLSSMIGSWADGKWFQTSVAVIFGALGDQVPEDFKKDRTAMSGREFDTKAMAAVAPMLRDQWRAQLMWVEERLQGGHGAGGGQWIIGMKPGLVDVHVHMNLWFMEQNLPDFLETCLQSAPRTKDWYERMKEIEGQAPESITGEQAIEIARKAAPRLKAAKTDGELQEFEPGEKVAVAPDDYGRDWVEGEIVIAAADRIILHRHDDQAETIHVHFPRTGFMVRRVD</sequence>
<dbReference type="PROSITE" id="PS50404">
    <property type="entry name" value="GST_NTER"/>
    <property type="match status" value="1"/>
</dbReference>
<accession>A0A399RER2</accession>
<dbReference type="InterPro" id="IPR004045">
    <property type="entry name" value="Glutathione_S-Trfase_N"/>
</dbReference>
<protein>
    <submittedName>
        <fullName evidence="3">Glutathione S-transferase</fullName>
    </submittedName>
</protein>
<dbReference type="SUPFAM" id="SSF52833">
    <property type="entry name" value="Thioredoxin-like"/>
    <property type="match status" value="1"/>
</dbReference>
<keyword evidence="4" id="KW-1185">Reference proteome</keyword>
<dbReference type="AlphaFoldDB" id="A0A399RER2"/>
<evidence type="ECO:0000313" key="4">
    <source>
        <dbReference type="Proteomes" id="UP000266385"/>
    </source>
</evidence>
<dbReference type="Gene3D" id="3.40.30.110">
    <property type="match status" value="2"/>
</dbReference>
<dbReference type="Proteomes" id="UP000266385">
    <property type="component" value="Unassembled WGS sequence"/>
</dbReference>
<dbReference type="SUPFAM" id="SSF47616">
    <property type="entry name" value="GST C-terminal domain-like"/>
    <property type="match status" value="1"/>
</dbReference>
<organism evidence="3 4">
    <name type="scientific">Henriciella mobilis</name>
    <dbReference type="NCBI Taxonomy" id="2305467"/>
    <lineage>
        <taxon>Bacteria</taxon>
        <taxon>Pseudomonadati</taxon>
        <taxon>Pseudomonadota</taxon>
        <taxon>Alphaproteobacteria</taxon>
        <taxon>Hyphomonadales</taxon>
        <taxon>Hyphomonadaceae</taxon>
        <taxon>Henriciella</taxon>
    </lineage>
</organism>
<evidence type="ECO:0000313" key="3">
    <source>
        <dbReference type="EMBL" id="RIJ30056.1"/>
    </source>
</evidence>
<proteinExistence type="predicted"/>
<dbReference type="GO" id="GO:0016740">
    <property type="term" value="F:transferase activity"/>
    <property type="evidence" value="ECO:0007669"/>
    <property type="project" value="UniProtKB-KW"/>
</dbReference>
<dbReference type="CDD" id="cd00570">
    <property type="entry name" value="GST_N_family"/>
    <property type="match status" value="1"/>
</dbReference>
<dbReference type="OrthoDB" id="5791869at2"/>
<gene>
    <name evidence="3" type="ORF">D1223_05215</name>
</gene>
<dbReference type="RefSeq" id="WP_119375375.1">
    <property type="nucleotide sequence ID" value="NZ_QWFX01000006.1"/>
</dbReference>
<feature type="domain" description="GST C-terminal" evidence="2">
    <location>
        <begin position="87"/>
        <end position="246"/>
    </location>
</feature>
<dbReference type="PROSITE" id="PS50405">
    <property type="entry name" value="GST_CTER"/>
    <property type="match status" value="1"/>
</dbReference>
<dbReference type="Pfam" id="PF13417">
    <property type="entry name" value="GST_N_3"/>
    <property type="match status" value="1"/>
</dbReference>
<name>A0A399RER2_9PROT</name>
<feature type="domain" description="GST N-terminal" evidence="1">
    <location>
        <begin position="5"/>
        <end position="84"/>
    </location>
</feature>
<dbReference type="InterPro" id="IPR036282">
    <property type="entry name" value="Glutathione-S-Trfase_C_sf"/>
</dbReference>
<dbReference type="EMBL" id="QWFX01000006">
    <property type="protein sequence ID" value="RIJ30056.1"/>
    <property type="molecule type" value="Genomic_DNA"/>
</dbReference>
<dbReference type="InterPro" id="IPR036249">
    <property type="entry name" value="Thioredoxin-like_sf"/>
</dbReference>
<evidence type="ECO:0000259" key="1">
    <source>
        <dbReference type="PROSITE" id="PS50404"/>
    </source>
</evidence>